<sequence length="60" mass="6812">MKKNLPIKSLYLALIVSIICLSHLSCKKDVKPNNITSSEPKTVMTEKQQVCVSTYWVTEE</sequence>
<gene>
    <name evidence="1" type="ORF">HDF25_001097</name>
</gene>
<name>A0A7X0J3H5_9SPHI</name>
<dbReference type="AlphaFoldDB" id="A0A7X0J3H5"/>
<dbReference type="RefSeq" id="WP_184623565.1">
    <property type="nucleotide sequence ID" value="NZ_JACHCC010000003.1"/>
</dbReference>
<evidence type="ECO:0000313" key="2">
    <source>
        <dbReference type="Proteomes" id="UP000521017"/>
    </source>
</evidence>
<proteinExistence type="predicted"/>
<accession>A0A7X0J3H5</accession>
<comment type="caution">
    <text evidence="1">The sequence shown here is derived from an EMBL/GenBank/DDBJ whole genome shotgun (WGS) entry which is preliminary data.</text>
</comment>
<dbReference type="Proteomes" id="UP000521017">
    <property type="component" value="Unassembled WGS sequence"/>
</dbReference>
<dbReference type="EMBL" id="JACHCC010000003">
    <property type="protein sequence ID" value="MBB6498956.1"/>
    <property type="molecule type" value="Genomic_DNA"/>
</dbReference>
<evidence type="ECO:0000313" key="1">
    <source>
        <dbReference type="EMBL" id="MBB6498956.1"/>
    </source>
</evidence>
<reference evidence="1 2" key="1">
    <citation type="submission" date="2020-08" db="EMBL/GenBank/DDBJ databases">
        <title>Genomic Encyclopedia of Type Strains, Phase IV (KMG-V): Genome sequencing to study the core and pangenomes of soil and plant-associated prokaryotes.</title>
        <authorList>
            <person name="Whitman W."/>
        </authorList>
    </citation>
    <scope>NUCLEOTIDE SEQUENCE [LARGE SCALE GENOMIC DNA]</scope>
    <source>
        <strain evidence="1 2">M2T3</strain>
    </source>
</reference>
<organism evidence="1 2">
    <name type="scientific">Pedobacter cryoconitis</name>
    <dbReference type="NCBI Taxonomy" id="188932"/>
    <lineage>
        <taxon>Bacteria</taxon>
        <taxon>Pseudomonadati</taxon>
        <taxon>Bacteroidota</taxon>
        <taxon>Sphingobacteriia</taxon>
        <taxon>Sphingobacteriales</taxon>
        <taxon>Sphingobacteriaceae</taxon>
        <taxon>Pedobacter</taxon>
    </lineage>
</organism>
<protein>
    <submittedName>
        <fullName evidence="1">Uncharacterized protein</fullName>
    </submittedName>
</protein>